<organism evidence="1">
    <name type="scientific">Sesamum radiatum</name>
    <name type="common">Black benniseed</name>
    <dbReference type="NCBI Taxonomy" id="300843"/>
    <lineage>
        <taxon>Eukaryota</taxon>
        <taxon>Viridiplantae</taxon>
        <taxon>Streptophyta</taxon>
        <taxon>Embryophyta</taxon>
        <taxon>Tracheophyta</taxon>
        <taxon>Spermatophyta</taxon>
        <taxon>Magnoliopsida</taxon>
        <taxon>eudicotyledons</taxon>
        <taxon>Gunneridae</taxon>
        <taxon>Pentapetalae</taxon>
        <taxon>asterids</taxon>
        <taxon>lamiids</taxon>
        <taxon>Lamiales</taxon>
        <taxon>Pedaliaceae</taxon>
        <taxon>Sesamum</taxon>
    </lineage>
</organism>
<name>A0AAW2RV08_SESRA</name>
<comment type="caution">
    <text evidence="1">The sequence shown here is derived from an EMBL/GenBank/DDBJ whole genome shotgun (WGS) entry which is preliminary data.</text>
</comment>
<sequence length="133" mass="14373">MQDSGEGGVSSCCVGDILHVGVGLLIGIVWRDELRQQKPEPEQEQEQKPNGSTVCAKTAKGLAILLENARTWQSVTIVVFLGILHQNAPRSLSAGTAENLATWREIVLMRASAIPVGKRDTGQRLHSSSVTSW</sequence>
<accession>A0AAW2RV08</accession>
<reference evidence="1" key="2">
    <citation type="journal article" date="2024" name="Plant">
        <title>Genomic evolution and insights into agronomic trait innovations of Sesamum species.</title>
        <authorList>
            <person name="Miao H."/>
            <person name="Wang L."/>
            <person name="Qu L."/>
            <person name="Liu H."/>
            <person name="Sun Y."/>
            <person name="Le M."/>
            <person name="Wang Q."/>
            <person name="Wei S."/>
            <person name="Zheng Y."/>
            <person name="Lin W."/>
            <person name="Duan Y."/>
            <person name="Cao H."/>
            <person name="Xiong S."/>
            <person name="Wang X."/>
            <person name="Wei L."/>
            <person name="Li C."/>
            <person name="Ma Q."/>
            <person name="Ju M."/>
            <person name="Zhao R."/>
            <person name="Li G."/>
            <person name="Mu C."/>
            <person name="Tian Q."/>
            <person name="Mei H."/>
            <person name="Zhang T."/>
            <person name="Gao T."/>
            <person name="Zhang H."/>
        </authorList>
    </citation>
    <scope>NUCLEOTIDE SEQUENCE</scope>
    <source>
        <strain evidence="1">G02</strain>
    </source>
</reference>
<gene>
    <name evidence="1" type="ORF">Sradi_2797500</name>
</gene>
<dbReference type="EMBL" id="JACGWJ010000012">
    <property type="protein sequence ID" value="KAL0384032.1"/>
    <property type="molecule type" value="Genomic_DNA"/>
</dbReference>
<evidence type="ECO:0000313" key="1">
    <source>
        <dbReference type="EMBL" id="KAL0384032.1"/>
    </source>
</evidence>
<proteinExistence type="predicted"/>
<reference evidence="1" key="1">
    <citation type="submission" date="2020-06" db="EMBL/GenBank/DDBJ databases">
        <authorList>
            <person name="Li T."/>
            <person name="Hu X."/>
            <person name="Zhang T."/>
            <person name="Song X."/>
            <person name="Zhang H."/>
            <person name="Dai N."/>
            <person name="Sheng W."/>
            <person name="Hou X."/>
            <person name="Wei L."/>
        </authorList>
    </citation>
    <scope>NUCLEOTIDE SEQUENCE</scope>
    <source>
        <strain evidence="1">G02</strain>
        <tissue evidence="1">Leaf</tissue>
    </source>
</reference>
<dbReference type="AlphaFoldDB" id="A0AAW2RV08"/>
<protein>
    <submittedName>
        <fullName evidence="1">Uncharacterized protein</fullName>
    </submittedName>
</protein>